<sequence length="323" mass="37844">MIGTFEYVALFVPILIAVAPAVIKKIIIWFIKNVYRIHKFIFYGRYRYTSKDSIFKIESNNFSSRVNENISLLEDVEKLLDSITGVSWRYKAMAYKKISSALLEEKKYMPSKKEYLFTYIYASIILFCILEIYILACTDKFLILILTALSIIFIAVNAVRAWKNDSKQDFKHEKNADPLGLDDISSNYLILYILSILDIQDKSIEKYLNLEETRGIVKNKRPRIPKGYLIEIQNLKEEYRYKYEYFIPPIISGIYLIPDEHRESKVINLLSTREHFRKYLGSNNMETWRITIFVGVGVILLACKMFGVDSGVVYNWIFSLLLK</sequence>
<evidence type="ECO:0000256" key="1">
    <source>
        <dbReference type="SAM" id="Phobius"/>
    </source>
</evidence>
<dbReference type="AlphaFoldDB" id="U7V5G4"/>
<feature type="transmembrane region" description="Helical" evidence="1">
    <location>
        <begin position="141"/>
        <end position="162"/>
    </location>
</feature>
<feature type="transmembrane region" description="Helical" evidence="1">
    <location>
        <begin position="116"/>
        <end position="135"/>
    </location>
</feature>
<dbReference type="Proteomes" id="UP000017174">
    <property type="component" value="Unassembled WGS sequence"/>
</dbReference>
<organism evidence="2 3">
    <name type="scientific">Rothia aeria F0184</name>
    <dbReference type="NCBI Taxonomy" id="888019"/>
    <lineage>
        <taxon>Bacteria</taxon>
        <taxon>Bacillati</taxon>
        <taxon>Actinomycetota</taxon>
        <taxon>Actinomycetes</taxon>
        <taxon>Micrococcales</taxon>
        <taxon>Micrococcaceae</taxon>
        <taxon>Rothia</taxon>
    </lineage>
</organism>
<reference evidence="2 3" key="1">
    <citation type="submission" date="2013-08" db="EMBL/GenBank/DDBJ databases">
        <authorList>
            <person name="Weinstock G."/>
            <person name="Sodergren E."/>
            <person name="Wylie T."/>
            <person name="Fulton L."/>
            <person name="Fulton R."/>
            <person name="Fronick C."/>
            <person name="O'Laughlin M."/>
            <person name="Godfrey J."/>
            <person name="Miner T."/>
            <person name="Herter B."/>
            <person name="Appelbaum E."/>
            <person name="Cordes M."/>
            <person name="Lek S."/>
            <person name="Wollam A."/>
            <person name="Pepin K.H."/>
            <person name="Palsikar V.B."/>
            <person name="Mitreva M."/>
            <person name="Wilson R.K."/>
        </authorList>
    </citation>
    <scope>NUCLEOTIDE SEQUENCE [LARGE SCALE GENOMIC DNA]</scope>
    <source>
        <strain evidence="2 3">F0184</strain>
    </source>
</reference>
<feature type="transmembrane region" description="Helical" evidence="1">
    <location>
        <begin position="287"/>
        <end position="307"/>
    </location>
</feature>
<protein>
    <submittedName>
        <fullName evidence="2">Uncharacterized protein</fullName>
    </submittedName>
</protein>
<dbReference type="EMBL" id="AXZG01000042">
    <property type="protein sequence ID" value="ERT66003.1"/>
    <property type="molecule type" value="Genomic_DNA"/>
</dbReference>
<dbReference type="HOGENOM" id="CLU_860199_0_0_11"/>
<keyword evidence="1" id="KW-0812">Transmembrane</keyword>
<accession>U7V5G4</accession>
<proteinExistence type="predicted"/>
<keyword evidence="1" id="KW-1133">Transmembrane helix</keyword>
<evidence type="ECO:0000313" key="3">
    <source>
        <dbReference type="Proteomes" id="UP000017174"/>
    </source>
</evidence>
<comment type="caution">
    <text evidence="2">The sequence shown here is derived from an EMBL/GenBank/DDBJ whole genome shotgun (WGS) entry which is preliminary data.</text>
</comment>
<name>U7V5G4_9MICC</name>
<dbReference type="PATRIC" id="fig|888019.4.peg.1156"/>
<feature type="transmembrane region" description="Helical" evidence="1">
    <location>
        <begin position="6"/>
        <end position="31"/>
    </location>
</feature>
<gene>
    <name evidence="2" type="ORF">HMPREF0742_01372</name>
</gene>
<keyword evidence="1" id="KW-0472">Membrane</keyword>
<dbReference type="RefSeq" id="WP_023133752.1">
    <property type="nucleotide sequence ID" value="NZ_KI518028.1"/>
</dbReference>
<evidence type="ECO:0000313" key="2">
    <source>
        <dbReference type="EMBL" id="ERT66003.1"/>
    </source>
</evidence>